<sequence>MDKTLKLNSLTKKYGSFLAVQDLSIEINPGIHAFLGPNGAGKSTTLLMILGLIKKNCGSVYYQNEILDPFTKGSKIFHRIGFLPENGDFYPNLSGEENLRLFFRLKGFNKKSIIKEKSIELLKWVNIPDSFWEKKTRTYSHGMKQRLALARAFIGNPDLIILDEPFQNLDPIGRDDIIHLIKKRYKKDSIIIFTTHETYEAEQLASDIAIFKSGQVVLNGKLNSIAGNMKHQNFSLEFSHKSQSIDEMKSFLKNQTNLISNLNLEADGIITFKTDQPEVINKLMLERNYCFDLRPQLGTLGKIYRDIINGGI</sequence>
<evidence type="ECO:0000313" key="6">
    <source>
        <dbReference type="EMBL" id="UYP48807.1"/>
    </source>
</evidence>
<protein>
    <submittedName>
        <fullName evidence="6">Glucose import ATP-binding protein GlcV</fullName>
    </submittedName>
</protein>
<keyword evidence="4 6" id="KW-0067">ATP-binding</keyword>
<accession>A0ABY6I126</accession>
<proteinExistence type="inferred from homology"/>
<dbReference type="PROSITE" id="PS00211">
    <property type="entry name" value="ABC_TRANSPORTER_1"/>
    <property type="match status" value="1"/>
</dbReference>
<dbReference type="InterPro" id="IPR027417">
    <property type="entry name" value="P-loop_NTPase"/>
</dbReference>
<evidence type="ECO:0000256" key="2">
    <source>
        <dbReference type="ARBA" id="ARBA00022448"/>
    </source>
</evidence>
<keyword evidence="3" id="KW-0547">Nucleotide-binding</keyword>
<evidence type="ECO:0000259" key="5">
    <source>
        <dbReference type="PROSITE" id="PS50893"/>
    </source>
</evidence>
<evidence type="ECO:0000313" key="7">
    <source>
        <dbReference type="Proteomes" id="UP001208689"/>
    </source>
</evidence>
<comment type="similarity">
    <text evidence="1">Belongs to the ABC transporter superfamily.</text>
</comment>
<keyword evidence="2" id="KW-0813">Transport</keyword>
<dbReference type="Pfam" id="PF00005">
    <property type="entry name" value="ABC_tran"/>
    <property type="match status" value="1"/>
</dbReference>
<dbReference type="PANTHER" id="PTHR43335:SF4">
    <property type="entry name" value="ABC TRANSPORTER, ATP-BINDING PROTEIN"/>
    <property type="match status" value="1"/>
</dbReference>
<organism evidence="6 7">
    <name type="scientific">Candidatus Lokiarchaeum ossiferum</name>
    <dbReference type="NCBI Taxonomy" id="2951803"/>
    <lineage>
        <taxon>Archaea</taxon>
        <taxon>Promethearchaeati</taxon>
        <taxon>Promethearchaeota</taxon>
        <taxon>Promethearchaeia</taxon>
        <taxon>Promethearchaeales</taxon>
        <taxon>Promethearchaeaceae</taxon>
        <taxon>Candidatus Lokiarchaeum</taxon>
    </lineage>
</organism>
<dbReference type="Gene3D" id="3.40.50.300">
    <property type="entry name" value="P-loop containing nucleotide triphosphate hydrolases"/>
    <property type="match status" value="1"/>
</dbReference>
<evidence type="ECO:0000256" key="4">
    <source>
        <dbReference type="ARBA" id="ARBA00022840"/>
    </source>
</evidence>
<evidence type="ECO:0000256" key="3">
    <source>
        <dbReference type="ARBA" id="ARBA00022741"/>
    </source>
</evidence>
<evidence type="ECO:0000256" key="1">
    <source>
        <dbReference type="ARBA" id="ARBA00005417"/>
    </source>
</evidence>
<name>A0ABY6I126_9ARCH</name>
<keyword evidence="7" id="KW-1185">Reference proteome</keyword>
<dbReference type="InterPro" id="IPR017871">
    <property type="entry name" value="ABC_transporter-like_CS"/>
</dbReference>
<dbReference type="InterPro" id="IPR003593">
    <property type="entry name" value="AAA+_ATPase"/>
</dbReference>
<dbReference type="SUPFAM" id="SSF52540">
    <property type="entry name" value="P-loop containing nucleoside triphosphate hydrolases"/>
    <property type="match status" value="1"/>
</dbReference>
<dbReference type="CDD" id="cd03230">
    <property type="entry name" value="ABC_DR_subfamily_A"/>
    <property type="match status" value="1"/>
</dbReference>
<reference evidence="6" key="1">
    <citation type="submission" date="2022-09" db="EMBL/GenBank/DDBJ databases">
        <title>Actin cytoskeleton and complex cell architecture in an #Asgard archaeon.</title>
        <authorList>
            <person name="Ponce Toledo R.I."/>
            <person name="Schleper C."/>
            <person name="Rodrigues Oliveira T."/>
            <person name="Wollweber F."/>
            <person name="Xu J."/>
            <person name="Rittmann S."/>
            <person name="Klingl A."/>
            <person name="Pilhofer M."/>
        </authorList>
    </citation>
    <scope>NUCLEOTIDE SEQUENCE</scope>
    <source>
        <strain evidence="6">B-35</strain>
    </source>
</reference>
<dbReference type="PANTHER" id="PTHR43335">
    <property type="entry name" value="ABC TRANSPORTER, ATP-BINDING PROTEIN"/>
    <property type="match status" value="1"/>
</dbReference>
<dbReference type="SMART" id="SM00382">
    <property type="entry name" value="AAA"/>
    <property type="match status" value="1"/>
</dbReference>
<dbReference type="EMBL" id="CP104013">
    <property type="protein sequence ID" value="UYP48807.1"/>
    <property type="molecule type" value="Genomic_DNA"/>
</dbReference>
<dbReference type="InterPro" id="IPR003439">
    <property type="entry name" value="ABC_transporter-like_ATP-bd"/>
</dbReference>
<gene>
    <name evidence="6" type="ORF">NEF87_005092</name>
</gene>
<dbReference type="Proteomes" id="UP001208689">
    <property type="component" value="Chromosome"/>
</dbReference>
<dbReference type="GO" id="GO:0005524">
    <property type="term" value="F:ATP binding"/>
    <property type="evidence" value="ECO:0007669"/>
    <property type="project" value="UniProtKB-KW"/>
</dbReference>
<feature type="domain" description="ABC transporter" evidence="5">
    <location>
        <begin position="5"/>
        <end position="238"/>
    </location>
</feature>
<dbReference type="PROSITE" id="PS50893">
    <property type="entry name" value="ABC_TRANSPORTER_2"/>
    <property type="match status" value="1"/>
</dbReference>